<dbReference type="EMBL" id="JAERRB010000001">
    <property type="protein sequence ID" value="MBL0739662.1"/>
    <property type="molecule type" value="Genomic_DNA"/>
</dbReference>
<evidence type="ECO:0000313" key="1">
    <source>
        <dbReference type="EMBL" id="MBL0739662.1"/>
    </source>
</evidence>
<gene>
    <name evidence="1" type="ORF">JI741_00470</name>
</gene>
<sequence length="579" mass="64058">MDFCIPHVWRKFLPVAALTMLAGVVDMSAQNLETIGKAKPLSMSGGISLNQIFYAAQNIDNRRDPYSYFVSGNVNFSLYGWNVPLSFTVSNQNTTFQQPFNQYSLHPTYKWITAHAGYISSSYSPYTVNGHIFLGGAVDLAPAGSWKFSALYGRFLKAVEQDTARVNTSSPAFKRMGYGFKTGYDKNGNSIELILFHAQDQVNSIQSLPDSLVIFPQENLVISLGAGKTFFENFLLKAELSSSAITRDVRADREDNGNALAHAGFLFSPRTSSAYYKAFKSSFDYRHDGFTVGFAYERIDPGYRTLGAYFFNNDLENITANGTVDLLEGKLTVAASAGTQHDNLDQEKISTMRRLVGSLNMNYTPTEKLNLSLSYSNFQTYTNIRSTFVNINQLTPYDNLDTLNYTQIAQNASANCLYTLGGPKERRRSINLNITFQNAADKQGGNNRGGSQFYNFNSGYSLGLVPKNLTFSFMLNGNINRSPALNTFTVGPTASVSKMLMEKKLRIMVSSSYNTAYSNGEHNASLLNGRVSGTYTVKKKHNLNLSMAMINRASQAATSAKTFTEFTGTLGYSYAFAIN</sequence>
<dbReference type="RefSeq" id="WP_202006637.1">
    <property type="nucleotide sequence ID" value="NZ_JAERRB010000001.1"/>
</dbReference>
<organism evidence="1 2">
    <name type="scientific">Chryseolinea lacunae</name>
    <dbReference type="NCBI Taxonomy" id="2801331"/>
    <lineage>
        <taxon>Bacteria</taxon>
        <taxon>Pseudomonadati</taxon>
        <taxon>Bacteroidota</taxon>
        <taxon>Cytophagia</taxon>
        <taxon>Cytophagales</taxon>
        <taxon>Fulvivirgaceae</taxon>
        <taxon>Chryseolinea</taxon>
    </lineage>
</organism>
<proteinExistence type="predicted"/>
<accession>A0ABS1KK94</accession>
<name>A0ABS1KK94_9BACT</name>
<comment type="caution">
    <text evidence="1">The sequence shown here is derived from an EMBL/GenBank/DDBJ whole genome shotgun (WGS) entry which is preliminary data.</text>
</comment>
<keyword evidence="2" id="KW-1185">Reference proteome</keyword>
<dbReference type="Proteomes" id="UP000613030">
    <property type="component" value="Unassembled WGS sequence"/>
</dbReference>
<dbReference type="SUPFAM" id="SSF56935">
    <property type="entry name" value="Porins"/>
    <property type="match status" value="1"/>
</dbReference>
<protein>
    <recommendedName>
        <fullName evidence="3">DUF5723 domain-containing protein</fullName>
    </recommendedName>
</protein>
<evidence type="ECO:0008006" key="3">
    <source>
        <dbReference type="Google" id="ProtNLM"/>
    </source>
</evidence>
<evidence type="ECO:0000313" key="2">
    <source>
        <dbReference type="Proteomes" id="UP000613030"/>
    </source>
</evidence>
<reference evidence="1 2" key="1">
    <citation type="submission" date="2021-01" db="EMBL/GenBank/DDBJ databases">
        <title>Chryseolinea sp. Jin1 Genome sequencing and assembly.</title>
        <authorList>
            <person name="Kim I."/>
        </authorList>
    </citation>
    <scope>NUCLEOTIDE SEQUENCE [LARGE SCALE GENOMIC DNA]</scope>
    <source>
        <strain evidence="1 2">Jin1</strain>
    </source>
</reference>